<organism evidence="2 3">
    <name type="scientific">Gryllotalpicola reticulitermitis</name>
    <dbReference type="NCBI Taxonomy" id="1184153"/>
    <lineage>
        <taxon>Bacteria</taxon>
        <taxon>Bacillati</taxon>
        <taxon>Actinomycetota</taxon>
        <taxon>Actinomycetes</taxon>
        <taxon>Micrococcales</taxon>
        <taxon>Microbacteriaceae</taxon>
        <taxon>Gryllotalpicola</taxon>
    </lineage>
</organism>
<gene>
    <name evidence="2" type="ORF">ACFOYW_13685</name>
</gene>
<dbReference type="Pfam" id="PF12697">
    <property type="entry name" value="Abhydrolase_6"/>
    <property type="match status" value="1"/>
</dbReference>
<dbReference type="EMBL" id="JBHSCN010000006">
    <property type="protein sequence ID" value="MFC4244424.1"/>
    <property type="molecule type" value="Genomic_DNA"/>
</dbReference>
<keyword evidence="2" id="KW-0378">Hydrolase</keyword>
<accession>A0ABV8QAT6</accession>
<dbReference type="SUPFAM" id="SSF53474">
    <property type="entry name" value="alpha/beta-Hydrolases"/>
    <property type="match status" value="1"/>
</dbReference>
<keyword evidence="3" id="KW-1185">Reference proteome</keyword>
<dbReference type="PRINTS" id="PR00111">
    <property type="entry name" value="ABHYDROLASE"/>
</dbReference>
<reference evidence="3" key="1">
    <citation type="journal article" date="2019" name="Int. J. Syst. Evol. Microbiol.">
        <title>The Global Catalogue of Microorganisms (GCM) 10K type strain sequencing project: providing services to taxonomists for standard genome sequencing and annotation.</title>
        <authorList>
            <consortium name="The Broad Institute Genomics Platform"/>
            <consortium name="The Broad Institute Genome Sequencing Center for Infectious Disease"/>
            <person name="Wu L."/>
            <person name="Ma J."/>
        </authorList>
    </citation>
    <scope>NUCLEOTIDE SEQUENCE [LARGE SCALE GENOMIC DNA]</scope>
    <source>
        <strain evidence="3">CGMCC 1.10363</strain>
    </source>
</reference>
<dbReference type="Gene3D" id="3.40.50.1820">
    <property type="entry name" value="alpha/beta hydrolase"/>
    <property type="match status" value="1"/>
</dbReference>
<feature type="domain" description="AB hydrolase-1" evidence="1">
    <location>
        <begin position="38"/>
        <end position="221"/>
    </location>
</feature>
<dbReference type="InterPro" id="IPR050471">
    <property type="entry name" value="AB_hydrolase"/>
</dbReference>
<sequence>MQTILVPPLLCSPQVYAPVVDTAWSYGAVTIADTRRDDTIAGMAARLLRDAPQRFALLGTSMGGYVALEVIRQAPGRVAGLALVSTSARADSSEQLAARLRQSQLVARGRFDELVDAAFRGVVAERHEADAELLRTWRNMAATVGAQDFMLQQAAVVARADSRDLLARISCPTFVIHGAEDRLIPVESSDEIAAGVSGAALRLVAEAGHFLFLEQPAAAAAVVDEFLATVSEAVGNE</sequence>
<evidence type="ECO:0000259" key="1">
    <source>
        <dbReference type="Pfam" id="PF12697"/>
    </source>
</evidence>
<dbReference type="PANTHER" id="PTHR43433:SF4">
    <property type="entry name" value="NON-HEME CHLOROPEROXIDASE-RELATED"/>
    <property type="match status" value="1"/>
</dbReference>
<dbReference type="PANTHER" id="PTHR43433">
    <property type="entry name" value="HYDROLASE, ALPHA/BETA FOLD FAMILY PROTEIN"/>
    <property type="match status" value="1"/>
</dbReference>
<dbReference type="RefSeq" id="WP_390229940.1">
    <property type="nucleotide sequence ID" value="NZ_JBHSCN010000006.1"/>
</dbReference>
<proteinExistence type="predicted"/>
<evidence type="ECO:0000313" key="2">
    <source>
        <dbReference type="EMBL" id="MFC4244424.1"/>
    </source>
</evidence>
<protein>
    <submittedName>
        <fullName evidence="2">Alpha/beta fold hydrolase</fullName>
    </submittedName>
</protein>
<name>A0ABV8QAT6_9MICO</name>
<dbReference type="GO" id="GO:0016787">
    <property type="term" value="F:hydrolase activity"/>
    <property type="evidence" value="ECO:0007669"/>
    <property type="project" value="UniProtKB-KW"/>
</dbReference>
<dbReference type="InterPro" id="IPR029058">
    <property type="entry name" value="AB_hydrolase_fold"/>
</dbReference>
<evidence type="ECO:0000313" key="3">
    <source>
        <dbReference type="Proteomes" id="UP001595900"/>
    </source>
</evidence>
<dbReference type="InterPro" id="IPR000073">
    <property type="entry name" value="AB_hydrolase_1"/>
</dbReference>
<dbReference type="Proteomes" id="UP001595900">
    <property type="component" value="Unassembled WGS sequence"/>
</dbReference>
<comment type="caution">
    <text evidence="2">The sequence shown here is derived from an EMBL/GenBank/DDBJ whole genome shotgun (WGS) entry which is preliminary data.</text>
</comment>